<dbReference type="EMBL" id="OB676722">
    <property type="protein sequence ID" value="CAD7236121.1"/>
    <property type="molecule type" value="Genomic_DNA"/>
</dbReference>
<protein>
    <submittedName>
        <fullName evidence="3">Uncharacterized protein</fullName>
    </submittedName>
</protein>
<organism evidence="3">
    <name type="scientific">Cyprideis torosa</name>
    <dbReference type="NCBI Taxonomy" id="163714"/>
    <lineage>
        <taxon>Eukaryota</taxon>
        <taxon>Metazoa</taxon>
        <taxon>Ecdysozoa</taxon>
        <taxon>Arthropoda</taxon>
        <taxon>Crustacea</taxon>
        <taxon>Oligostraca</taxon>
        <taxon>Ostracoda</taxon>
        <taxon>Podocopa</taxon>
        <taxon>Podocopida</taxon>
        <taxon>Cytherocopina</taxon>
        <taxon>Cytheroidea</taxon>
        <taxon>Cytherideidae</taxon>
        <taxon>Cyprideis</taxon>
    </lineage>
</organism>
<comment type="similarity">
    <text evidence="1">Belongs to the MAM33 family.</text>
</comment>
<dbReference type="GO" id="GO:0005759">
    <property type="term" value="C:mitochondrial matrix"/>
    <property type="evidence" value="ECO:0007669"/>
    <property type="project" value="InterPro"/>
</dbReference>
<proteinExistence type="inferred from homology"/>
<accession>A0A7R8WQB3</accession>
<evidence type="ECO:0000256" key="1">
    <source>
        <dbReference type="ARBA" id="ARBA00005457"/>
    </source>
</evidence>
<dbReference type="GO" id="GO:0042256">
    <property type="term" value="P:cytosolic ribosome assembly"/>
    <property type="evidence" value="ECO:0007669"/>
    <property type="project" value="TreeGrafter"/>
</dbReference>
<dbReference type="InterPro" id="IPR003428">
    <property type="entry name" value="MAM33"/>
</dbReference>
<sequence length="251" mass="27746">MASRSLRSLSLLRPVISSGRLHFTMRVPVAITRHLSVSAARLTNTSVAKVDKELVEFLHDEIAQENKTRKTSFPTTIGGFNVVLKGAEVELKKEADGENIAIKFNVNHSLNPSSKPAAPGASSDAPPVQEKDSEDMLSSPSFDIEVTRSGRTLSFSCSFAPEEEVEGTEQDGYADLFTIDEVTMFESDWKETDYAVSGEILDGYLYDLLMNFLEARGITSEFMGEVQEFATSYEQNMYVGLLEGLKNFCTK</sequence>
<name>A0A7R8WQB3_9CRUS</name>
<dbReference type="OrthoDB" id="278212at2759"/>
<feature type="compositionally biased region" description="Low complexity" evidence="2">
    <location>
        <begin position="112"/>
        <end position="127"/>
    </location>
</feature>
<dbReference type="Pfam" id="PF02330">
    <property type="entry name" value="MAM33"/>
    <property type="match status" value="1"/>
</dbReference>
<dbReference type="SUPFAM" id="SSF54529">
    <property type="entry name" value="Mitochondrial glycoprotein MAM33-like"/>
    <property type="match status" value="1"/>
</dbReference>
<evidence type="ECO:0000313" key="3">
    <source>
        <dbReference type="EMBL" id="CAD7236121.1"/>
    </source>
</evidence>
<dbReference type="PANTHER" id="PTHR10826:SF1">
    <property type="entry name" value="COMPLEMENT COMPONENT 1 Q SUBCOMPONENT-BINDING PROTEIN, MITOCHONDRIAL"/>
    <property type="match status" value="1"/>
</dbReference>
<feature type="region of interest" description="Disordered" evidence="2">
    <location>
        <begin position="111"/>
        <end position="140"/>
    </location>
</feature>
<dbReference type="AlphaFoldDB" id="A0A7R8WQB3"/>
<reference evidence="3" key="1">
    <citation type="submission" date="2020-11" db="EMBL/GenBank/DDBJ databases">
        <authorList>
            <person name="Tran Van P."/>
        </authorList>
    </citation>
    <scope>NUCLEOTIDE SEQUENCE</scope>
</reference>
<evidence type="ECO:0000256" key="2">
    <source>
        <dbReference type="SAM" id="MobiDB-lite"/>
    </source>
</evidence>
<gene>
    <name evidence="3" type="ORF">CTOB1V02_LOCUS13936</name>
</gene>
<dbReference type="InterPro" id="IPR036561">
    <property type="entry name" value="MAM33_sf"/>
</dbReference>
<dbReference type="PANTHER" id="PTHR10826">
    <property type="entry name" value="COMPLEMENT COMPONENT 1"/>
    <property type="match status" value="1"/>
</dbReference>
<dbReference type="Gene3D" id="3.10.280.10">
    <property type="entry name" value="Mitochondrial glycoprotein"/>
    <property type="match status" value="1"/>
</dbReference>